<name>A0AAD7BB88_9AGAR</name>
<dbReference type="Proteomes" id="UP001221142">
    <property type="component" value="Unassembled WGS sequence"/>
</dbReference>
<evidence type="ECO:0000313" key="1">
    <source>
        <dbReference type="EMBL" id="KAJ7615445.1"/>
    </source>
</evidence>
<sequence>MNLLQLPAEVLCFTLAEHCDVSTVVSAAQTCRALHVLAFSKTVWLGLVEDLKQRFIVDTTQCLPCSESFRELSVKDLIKL</sequence>
<gene>
    <name evidence="1" type="ORF">FB45DRAFT_935697</name>
</gene>
<dbReference type="Gene3D" id="1.20.1280.50">
    <property type="match status" value="1"/>
</dbReference>
<dbReference type="EMBL" id="JARKIF010000024">
    <property type="protein sequence ID" value="KAJ7615445.1"/>
    <property type="molecule type" value="Genomic_DNA"/>
</dbReference>
<dbReference type="InterPro" id="IPR036047">
    <property type="entry name" value="F-box-like_dom_sf"/>
</dbReference>
<comment type="caution">
    <text evidence="1">The sequence shown here is derived from an EMBL/GenBank/DDBJ whole genome shotgun (WGS) entry which is preliminary data.</text>
</comment>
<evidence type="ECO:0008006" key="3">
    <source>
        <dbReference type="Google" id="ProtNLM"/>
    </source>
</evidence>
<dbReference type="AlphaFoldDB" id="A0AAD7BB88"/>
<proteinExistence type="predicted"/>
<organism evidence="1 2">
    <name type="scientific">Roridomyces roridus</name>
    <dbReference type="NCBI Taxonomy" id="1738132"/>
    <lineage>
        <taxon>Eukaryota</taxon>
        <taxon>Fungi</taxon>
        <taxon>Dikarya</taxon>
        <taxon>Basidiomycota</taxon>
        <taxon>Agaricomycotina</taxon>
        <taxon>Agaricomycetes</taxon>
        <taxon>Agaricomycetidae</taxon>
        <taxon>Agaricales</taxon>
        <taxon>Marasmiineae</taxon>
        <taxon>Mycenaceae</taxon>
        <taxon>Roridomyces</taxon>
    </lineage>
</organism>
<keyword evidence="2" id="KW-1185">Reference proteome</keyword>
<evidence type="ECO:0000313" key="2">
    <source>
        <dbReference type="Proteomes" id="UP001221142"/>
    </source>
</evidence>
<accession>A0AAD7BB88</accession>
<dbReference type="SUPFAM" id="SSF81383">
    <property type="entry name" value="F-box domain"/>
    <property type="match status" value="1"/>
</dbReference>
<protein>
    <recommendedName>
        <fullName evidence="3">F-box domain-containing protein</fullName>
    </recommendedName>
</protein>
<reference evidence="1" key="1">
    <citation type="submission" date="2023-03" db="EMBL/GenBank/DDBJ databases">
        <title>Massive genome expansion in bonnet fungi (Mycena s.s.) driven by repeated elements and novel gene families across ecological guilds.</title>
        <authorList>
            <consortium name="Lawrence Berkeley National Laboratory"/>
            <person name="Harder C.B."/>
            <person name="Miyauchi S."/>
            <person name="Viragh M."/>
            <person name="Kuo A."/>
            <person name="Thoen E."/>
            <person name="Andreopoulos B."/>
            <person name="Lu D."/>
            <person name="Skrede I."/>
            <person name="Drula E."/>
            <person name="Henrissat B."/>
            <person name="Morin E."/>
            <person name="Kohler A."/>
            <person name="Barry K."/>
            <person name="LaButti K."/>
            <person name="Morin E."/>
            <person name="Salamov A."/>
            <person name="Lipzen A."/>
            <person name="Mereny Z."/>
            <person name="Hegedus B."/>
            <person name="Baldrian P."/>
            <person name="Stursova M."/>
            <person name="Weitz H."/>
            <person name="Taylor A."/>
            <person name="Grigoriev I.V."/>
            <person name="Nagy L.G."/>
            <person name="Martin F."/>
            <person name="Kauserud H."/>
        </authorList>
    </citation>
    <scope>NUCLEOTIDE SEQUENCE</scope>
    <source>
        <strain evidence="1">9284</strain>
    </source>
</reference>